<comment type="caution">
    <text evidence="1">The sequence shown here is derived from an EMBL/GenBank/DDBJ whole genome shotgun (WGS) entry which is preliminary data.</text>
</comment>
<dbReference type="AlphaFoldDB" id="A0A4R5L287"/>
<protein>
    <submittedName>
        <fullName evidence="1">Uncharacterized protein</fullName>
    </submittedName>
</protein>
<proteinExistence type="predicted"/>
<dbReference type="RefSeq" id="WP_133189782.1">
    <property type="nucleotide sequence ID" value="NZ_SMOD01000055.1"/>
</dbReference>
<dbReference type="Gene3D" id="3.40.1350.10">
    <property type="match status" value="1"/>
</dbReference>
<dbReference type="InterPro" id="IPR011856">
    <property type="entry name" value="tRNA_endonuc-like_dom_sf"/>
</dbReference>
<dbReference type="OrthoDB" id="5291587at2"/>
<accession>A0A4R5L287</accession>
<evidence type="ECO:0000313" key="2">
    <source>
        <dbReference type="Proteomes" id="UP000295606"/>
    </source>
</evidence>
<name>A0A4R5L287_9BURK</name>
<dbReference type="EMBL" id="SMOD01000055">
    <property type="protein sequence ID" value="TDG02682.1"/>
    <property type="molecule type" value="Genomic_DNA"/>
</dbReference>
<dbReference type="Proteomes" id="UP000295606">
    <property type="component" value="Unassembled WGS sequence"/>
</dbReference>
<reference evidence="1 2" key="1">
    <citation type="submission" date="2019-03" db="EMBL/GenBank/DDBJ databases">
        <title>Paraburkholderia sp. isolated from native Mimosa gymnas in Guartela State Park, Brazil.</title>
        <authorList>
            <person name="Paulitsch F."/>
            <person name="Hungria M."/>
            <person name="Delamuta J.R.M."/>
            <person name="Ribeiro R.A."/>
            <person name="Dall'Agnol R."/>
            <person name="Silva J.S.B."/>
        </authorList>
    </citation>
    <scope>NUCLEOTIDE SEQUENCE [LARGE SCALE GENOMIC DNA]</scope>
    <source>
        <strain evidence="1 2">CNPSo 3008</strain>
    </source>
</reference>
<dbReference type="GO" id="GO:0003676">
    <property type="term" value="F:nucleic acid binding"/>
    <property type="evidence" value="ECO:0007669"/>
    <property type="project" value="InterPro"/>
</dbReference>
<organism evidence="1 2">
    <name type="scientific">Paraburkholderia guartelaensis</name>
    <dbReference type="NCBI Taxonomy" id="2546446"/>
    <lineage>
        <taxon>Bacteria</taxon>
        <taxon>Pseudomonadati</taxon>
        <taxon>Pseudomonadota</taxon>
        <taxon>Betaproteobacteria</taxon>
        <taxon>Burkholderiales</taxon>
        <taxon>Burkholderiaceae</taxon>
        <taxon>Paraburkholderia</taxon>
    </lineage>
</organism>
<dbReference type="InterPro" id="IPR011335">
    <property type="entry name" value="Restrct_endonuc-II-like"/>
</dbReference>
<evidence type="ECO:0000313" key="1">
    <source>
        <dbReference type="EMBL" id="TDG02682.1"/>
    </source>
</evidence>
<dbReference type="SUPFAM" id="SSF52980">
    <property type="entry name" value="Restriction endonuclease-like"/>
    <property type="match status" value="1"/>
</dbReference>
<gene>
    <name evidence="1" type="ORF">E1N52_38420</name>
</gene>
<sequence length="273" mass="31496">MSDLTTRQKRLVKIRQKGLGTGTGQAYVPGKTVWGDRWAKRVHRIPFMGREAHIANDSRYAEFLWETYQDDTVDIRESYVCDPELTLRIAGAMHIPHPRYDDGSEAILYTDFLVSKRLEGKLCFVAKSVRRRRDEPPAMTNELRIVEQYWIRQGIPWSLVLNDGMNENWALNLDRLYLIALRPDRAGEGAMDPNIQQTILDALSWDTDATVSEVCAHVMRRRQQPFHFGLNAYHLLLAARHIRFNLDCGNFDHEPVSSLRIVDSQVVPLQAPR</sequence>